<reference evidence="2 3" key="1">
    <citation type="submission" date="2017-01" db="EMBL/GenBank/DDBJ databases">
        <authorList>
            <person name="Varghese N."/>
            <person name="Submissions S."/>
        </authorList>
    </citation>
    <scope>NUCLEOTIDE SEQUENCE [LARGE SCALE GENOMIC DNA]</scope>
    <source>
        <strain evidence="2 3">ATCC 35905</strain>
    </source>
</reference>
<evidence type="ECO:0000256" key="1">
    <source>
        <dbReference type="SAM" id="MobiDB-lite"/>
    </source>
</evidence>
<dbReference type="AlphaFoldDB" id="A0A8G2CHP8"/>
<dbReference type="RefSeq" id="WP_029312722.1">
    <property type="nucleotide sequence ID" value="NZ_FTNE01000001.1"/>
</dbReference>
<dbReference type="Proteomes" id="UP000186308">
    <property type="component" value="Unassembled WGS sequence"/>
</dbReference>
<evidence type="ECO:0000313" key="2">
    <source>
        <dbReference type="EMBL" id="SIQ09221.1"/>
    </source>
</evidence>
<dbReference type="GO" id="GO:0051301">
    <property type="term" value="P:cell division"/>
    <property type="evidence" value="ECO:0007669"/>
    <property type="project" value="UniProtKB-KW"/>
</dbReference>
<accession>A0A8G2CHP8</accession>
<keyword evidence="2" id="KW-0132">Cell division</keyword>
<evidence type="ECO:0000313" key="3">
    <source>
        <dbReference type="Proteomes" id="UP000186308"/>
    </source>
</evidence>
<sequence>MDRGLRRGAIVSGLVHLAVILLAIVVLPTEHLQAPATAAVDVTIIGPHVPQQALHKGKVPAPADTKRVHKAHLTKEKPKDQPKIAPPPPPPPPPPAPHAQPKLPRPPAPAPPPPPPPPTRAPTPLPTPPPPPPHPPQKKTEVKPAKKLPLPPKKQPPTPAQKSPTSQKHVVKTPAPMSQSVLNTIAKLRSLEKQKKAPTAKYNPRQGGAPQGGGTKMSTANSGLSAAQRNAIGSEVQPCWGIDAGAPGVSSFSVLLQVVTDASGVVREAEVAPADQGKLGDPVFSAFAQRAVDAVKNYQCAKLPLPPYMLGSVHTFIFRFTP</sequence>
<feature type="compositionally biased region" description="Pro residues" evidence="1">
    <location>
        <begin position="149"/>
        <end position="159"/>
    </location>
</feature>
<feature type="compositionally biased region" description="Basic and acidic residues" evidence="1">
    <location>
        <begin position="73"/>
        <end position="82"/>
    </location>
</feature>
<comment type="caution">
    <text evidence="2">The sequence shown here is derived from an EMBL/GenBank/DDBJ whole genome shotgun (WGS) entry which is preliminary data.</text>
</comment>
<feature type="region of interest" description="Disordered" evidence="1">
    <location>
        <begin position="52"/>
        <end position="179"/>
    </location>
</feature>
<feature type="compositionally biased region" description="Pro residues" evidence="1">
    <location>
        <begin position="84"/>
        <end position="135"/>
    </location>
</feature>
<proteinExistence type="predicted"/>
<gene>
    <name evidence="2" type="ORF">SAMN05421828_101237</name>
</gene>
<keyword evidence="2" id="KW-0131">Cell cycle</keyword>
<dbReference type="PRINTS" id="PR01217">
    <property type="entry name" value="PRICHEXTENSN"/>
</dbReference>
<dbReference type="OrthoDB" id="7285099at2"/>
<feature type="region of interest" description="Disordered" evidence="1">
    <location>
        <begin position="193"/>
        <end position="223"/>
    </location>
</feature>
<dbReference type="EMBL" id="FTNE01000001">
    <property type="protein sequence ID" value="SIQ09221.1"/>
    <property type="molecule type" value="Genomic_DNA"/>
</dbReference>
<organism evidence="2 3">
    <name type="scientific">Acidiphilium rubrum</name>
    <dbReference type="NCBI Taxonomy" id="526"/>
    <lineage>
        <taxon>Bacteria</taxon>
        <taxon>Pseudomonadati</taxon>
        <taxon>Pseudomonadota</taxon>
        <taxon>Alphaproteobacteria</taxon>
        <taxon>Acetobacterales</taxon>
        <taxon>Acidocellaceae</taxon>
        <taxon>Acidiphilium</taxon>
    </lineage>
</organism>
<protein>
    <submittedName>
        <fullName evidence="2">Cell division and transport-associated protein TolA</fullName>
    </submittedName>
</protein>
<dbReference type="Gene3D" id="3.30.1150.10">
    <property type="match status" value="1"/>
</dbReference>
<name>A0A8G2CHP8_ACIRU</name>
<keyword evidence="3" id="KW-1185">Reference proteome</keyword>